<dbReference type="CDD" id="cd19531">
    <property type="entry name" value="LCL_NRPS-like"/>
    <property type="match status" value="2"/>
</dbReference>
<dbReference type="InterPro" id="IPR041464">
    <property type="entry name" value="TubC_N"/>
</dbReference>
<dbReference type="Gene3D" id="3.30.559.30">
    <property type="entry name" value="Nonribosomal peptide synthetase, condensation domain"/>
    <property type="match status" value="2"/>
</dbReference>
<evidence type="ECO:0000256" key="3">
    <source>
        <dbReference type="ARBA" id="ARBA00022553"/>
    </source>
</evidence>
<dbReference type="SUPFAM" id="SSF56801">
    <property type="entry name" value="Acetyl-CoA synthetase-like"/>
    <property type="match status" value="1"/>
</dbReference>
<proteinExistence type="predicted"/>
<dbReference type="Pfam" id="PF00550">
    <property type="entry name" value="PP-binding"/>
    <property type="match status" value="1"/>
</dbReference>
<dbReference type="RefSeq" id="WP_190712209.1">
    <property type="nucleotide sequence ID" value="NZ_JACJST010000003.1"/>
</dbReference>
<dbReference type="Gene3D" id="3.30.559.10">
    <property type="entry name" value="Chloramphenicol acetyltransferase-like domain"/>
    <property type="match status" value="2"/>
</dbReference>
<keyword evidence="2" id="KW-0596">Phosphopantetheine</keyword>
<dbReference type="InterPro" id="IPR000873">
    <property type="entry name" value="AMP-dep_synth/lig_dom"/>
</dbReference>
<dbReference type="PANTHER" id="PTHR45527:SF1">
    <property type="entry name" value="FATTY ACID SYNTHASE"/>
    <property type="match status" value="1"/>
</dbReference>
<dbReference type="InterPro" id="IPR020845">
    <property type="entry name" value="AMP-binding_CS"/>
</dbReference>
<dbReference type="EMBL" id="JACJST010000003">
    <property type="protein sequence ID" value="MBD2567364.1"/>
    <property type="molecule type" value="Genomic_DNA"/>
</dbReference>
<dbReference type="InterPro" id="IPR023213">
    <property type="entry name" value="CAT-like_dom_sf"/>
</dbReference>
<dbReference type="Pfam" id="PF18563">
    <property type="entry name" value="TubC_N"/>
    <property type="match status" value="1"/>
</dbReference>
<comment type="caution">
    <text evidence="5">The sequence shown here is derived from an EMBL/GenBank/DDBJ whole genome shotgun (WGS) entry which is preliminary data.</text>
</comment>
<comment type="cofactor">
    <cofactor evidence="1">
        <name>pantetheine 4'-phosphate</name>
        <dbReference type="ChEBI" id="CHEBI:47942"/>
    </cofactor>
</comment>
<gene>
    <name evidence="5" type="ORF">H6G59_05515</name>
</gene>
<dbReference type="Pfam" id="PF13193">
    <property type="entry name" value="AMP-binding_C"/>
    <property type="match status" value="1"/>
</dbReference>
<dbReference type="NCBIfam" id="TIGR01733">
    <property type="entry name" value="AA-adenyl-dom"/>
    <property type="match status" value="1"/>
</dbReference>
<dbReference type="Gene3D" id="3.30.300.30">
    <property type="match status" value="1"/>
</dbReference>
<keyword evidence="6" id="KW-1185">Reference proteome</keyword>
<reference evidence="5 6" key="1">
    <citation type="journal article" date="2020" name="ISME J.">
        <title>Comparative genomics reveals insights into cyanobacterial evolution and habitat adaptation.</title>
        <authorList>
            <person name="Chen M.Y."/>
            <person name="Teng W.K."/>
            <person name="Zhao L."/>
            <person name="Hu C.X."/>
            <person name="Zhou Y.K."/>
            <person name="Han B.P."/>
            <person name="Song L.R."/>
            <person name="Shu W.S."/>
        </authorList>
    </citation>
    <scope>NUCLEOTIDE SEQUENCE [LARGE SCALE GENOMIC DNA]</scope>
    <source>
        <strain evidence="5 6">FACHB-196</strain>
    </source>
</reference>
<dbReference type="InterPro" id="IPR010071">
    <property type="entry name" value="AA_adenyl_dom"/>
</dbReference>
<dbReference type="Pfam" id="PF00668">
    <property type="entry name" value="Condensation"/>
    <property type="match status" value="2"/>
</dbReference>
<sequence length="1606" mass="181926">MKTIEKFLSDLCSLDIKLWVENDRLRCSAPKEALTPDIKAELATRKAEIIAFISQANQALESKSESIQPASRQGNIPLSFAQQRLWFLSQLEPNSSAYNIPAAVRLTGKLNVAALSKSIKEIIRRHEILRTTFTVVDGEAIQVISKGENFTFSVIDLQALAEDEKQQQVQNLAVLEAQKPFDLVQDLLIRVSLLQLSETDNVILLTMHHIVSDGWSTGIFIKELTALYTAFSQGQPSPLAQLPIQYADFAIWQRKWLQNEVLQTQINYWKQQLGGNLPILELPTDKPRPAIQSKNGETQSFQLSKSLTKQLKDLSQQEGVTLFMTLLAAFKVLLYRYTQQEDIIVGTPIANRNRPEIEGLIGFFVNTLVLRTNLGNNPTFREILQQVREVNLDAYAHQDLPFERLVEELQIKRDLTHNPLFQVMFILQNAPAEVIELPELNLEILKAEKNTTKFDLTLSLSETQAGLKGDLEYNTDIFNGDRINRMIGHFQVLLEGIIANPEQRLSALPLLTANEQHQLLIEWNNTETDYPQDQCIHQLFAAQVEKTPDAVAVVFENQQLTYRELNTKANQLAHYLQKQGVKPEVLVGICVERSLEMVIGLLGILKAGGAYVPLDPAYPQERLGYMLADAQVQVLLTQKHLLETLPTHNAQTLCLDQDENIFITQSTANPISNATSENLAYVIYTSGSTGKPKGAMNTHKGLCNRLLWMQDTYQLTASDKVLQKTPFSFDVSVWEFFWTLLTGASLVIAKPGGHQDSRYLVQLIAEEKITTLHFVPSMLQMFLEDTELEKYSSLKRVICSGEALSFDLKQRFFERLNAELHNLYGPTEAAIDVTYWACQPNTNETIVPIGRPIANTQIYILDKHLQPVPIGVIGELHIGGVGLARGYWHKPELTQEKFISSPFATGKYLYKTGDLARYLPNGNIEYLGRIDYQVKIRGFRIEIGEIEAAIHQHPEIREVVVIVREDKQDDKRLVAYVIPQSTDVSVLELRNFLKAKLPDYMIPSAFVVLEEFPLTPNGKIDRRALPAPEWSQRDLEANYLPPRTPVEEIIANTWTQVLGVEQVGVNDNFFELGGHSLLATQLISRLRQVFQIELPLQKIFEFPKLADLAMVVEAIKQAQECLVSPPILPVSRENHLPLSFAQQRLWFIEQLQPNNAAYNITSAVRVLGNLNITALESCLNEIIKRHESLRTTFIAVEGLPIQVITENLQLSLPVIDLQTLSKSEQETQIQQFINQETQQPFDLSQLPLLRVILLKLSSTEYVVIFTMHHIISDAWSTAVMIREILALYPAFAEGKSFALPELPIQYADFAVWQRQWLQGQVLENHLAYWKQKLGAALPVLKLPYNQNQTVTPSNKAGIQTFSLSPELSQALNALSRQENVTLFMTMVAALKTLLYRYTGQDDIVIGTDVANRNRGETEGLIGFFVNLLVLRTDISGYPTFRELLQRVRKVTLEAYNHQDLPFDKLVEELRPERHLSNTPLFQVLFVMDNVPTQNLQLPGLRLPPIEVETKTAKFDITLFMSETEAGITGNWLYKTDLFEKEKIASLFENFQALLASITTQPDARINTLDLLTETQKQEQLITEAKHEQGKLKKLMKVKPKAMKLAE</sequence>
<evidence type="ECO:0000256" key="1">
    <source>
        <dbReference type="ARBA" id="ARBA00001957"/>
    </source>
</evidence>
<dbReference type="Gene3D" id="3.40.50.980">
    <property type="match status" value="2"/>
</dbReference>
<feature type="domain" description="Carrier" evidence="4">
    <location>
        <begin position="1041"/>
        <end position="1116"/>
    </location>
</feature>
<name>A0ABR8FBQ3_9NOST</name>
<dbReference type="PROSITE" id="PS00012">
    <property type="entry name" value="PHOSPHOPANTETHEINE"/>
    <property type="match status" value="1"/>
</dbReference>
<dbReference type="Gene3D" id="1.10.1200.10">
    <property type="entry name" value="ACP-like"/>
    <property type="match status" value="1"/>
</dbReference>
<dbReference type="SMART" id="SM00823">
    <property type="entry name" value="PKS_PP"/>
    <property type="match status" value="1"/>
</dbReference>
<protein>
    <submittedName>
        <fullName evidence="5">Amino acid adenylation domain-containing protein</fullName>
    </submittedName>
</protein>
<dbReference type="PROSITE" id="PS00455">
    <property type="entry name" value="AMP_BINDING"/>
    <property type="match status" value="1"/>
</dbReference>
<dbReference type="CDD" id="cd17646">
    <property type="entry name" value="A_NRPS_AB3403-like"/>
    <property type="match status" value="1"/>
</dbReference>
<dbReference type="InterPro" id="IPR025110">
    <property type="entry name" value="AMP-bd_C"/>
</dbReference>
<dbReference type="InterPro" id="IPR006162">
    <property type="entry name" value="Ppantetheine_attach_site"/>
</dbReference>
<organism evidence="5 6">
    <name type="scientific">Anabaena lutea FACHB-196</name>
    <dbReference type="NCBI Taxonomy" id="2692881"/>
    <lineage>
        <taxon>Bacteria</taxon>
        <taxon>Bacillati</taxon>
        <taxon>Cyanobacteriota</taxon>
        <taxon>Cyanophyceae</taxon>
        <taxon>Nostocales</taxon>
        <taxon>Nostocaceae</taxon>
        <taxon>Anabaena</taxon>
    </lineage>
</organism>
<dbReference type="InterPro" id="IPR001242">
    <property type="entry name" value="Condensation_dom"/>
</dbReference>
<dbReference type="InterPro" id="IPR009081">
    <property type="entry name" value="PP-bd_ACP"/>
</dbReference>
<dbReference type="InterPro" id="IPR020806">
    <property type="entry name" value="PKS_PP-bd"/>
</dbReference>
<keyword evidence="3" id="KW-0597">Phosphoprotein</keyword>
<dbReference type="Pfam" id="PF00501">
    <property type="entry name" value="AMP-binding"/>
    <property type="match status" value="1"/>
</dbReference>
<accession>A0ABR8FBQ3</accession>
<dbReference type="PANTHER" id="PTHR45527">
    <property type="entry name" value="NONRIBOSOMAL PEPTIDE SYNTHETASE"/>
    <property type="match status" value="1"/>
</dbReference>
<dbReference type="InterPro" id="IPR044894">
    <property type="entry name" value="TubC_N_sf"/>
</dbReference>
<dbReference type="SUPFAM" id="SSF47336">
    <property type="entry name" value="ACP-like"/>
    <property type="match status" value="1"/>
</dbReference>
<evidence type="ECO:0000313" key="6">
    <source>
        <dbReference type="Proteomes" id="UP000640531"/>
    </source>
</evidence>
<evidence type="ECO:0000313" key="5">
    <source>
        <dbReference type="EMBL" id="MBD2567364.1"/>
    </source>
</evidence>
<dbReference type="InterPro" id="IPR036736">
    <property type="entry name" value="ACP-like_sf"/>
</dbReference>
<evidence type="ECO:0000259" key="4">
    <source>
        <dbReference type="PROSITE" id="PS50075"/>
    </source>
</evidence>
<evidence type="ECO:0000256" key="2">
    <source>
        <dbReference type="ARBA" id="ARBA00022450"/>
    </source>
</evidence>
<dbReference type="Gene3D" id="2.30.38.10">
    <property type="entry name" value="Luciferase, Domain 3"/>
    <property type="match status" value="1"/>
</dbReference>
<dbReference type="InterPro" id="IPR045851">
    <property type="entry name" value="AMP-bd_C_sf"/>
</dbReference>
<dbReference type="SUPFAM" id="SSF52777">
    <property type="entry name" value="CoA-dependent acyltransferases"/>
    <property type="match status" value="4"/>
</dbReference>
<dbReference type="Proteomes" id="UP000640531">
    <property type="component" value="Unassembled WGS sequence"/>
</dbReference>
<dbReference type="Gene3D" id="1.10.10.1830">
    <property type="entry name" value="Non-ribosomal peptide synthase, adenylation domain"/>
    <property type="match status" value="1"/>
</dbReference>
<dbReference type="PROSITE" id="PS50075">
    <property type="entry name" value="CARRIER"/>
    <property type="match status" value="1"/>
</dbReference>